<evidence type="ECO:0000313" key="1">
    <source>
        <dbReference type="EMBL" id="CAK0791549.1"/>
    </source>
</evidence>
<sequence>MPCSALPLGRSIQQCCRSSVRTIEDKEPFFAKGGTVKKLDWDEISELRVPLKHLEKTLEQHTDKRNKRAIIISVNEHEMQAVEEVVQKHNAKDGFTEVDAAWATKDDVY</sequence>
<keyword evidence="2" id="KW-1185">Reference proteome</keyword>
<gene>
    <name evidence="1" type="ORF">PCOR1329_LOCUS2411</name>
</gene>
<dbReference type="EMBL" id="CAUYUJ010000607">
    <property type="protein sequence ID" value="CAK0791549.1"/>
    <property type="molecule type" value="Genomic_DNA"/>
</dbReference>
<proteinExistence type="predicted"/>
<accession>A0ABN9PF65</accession>
<name>A0ABN9PF65_9DINO</name>
<dbReference type="Proteomes" id="UP001189429">
    <property type="component" value="Unassembled WGS sequence"/>
</dbReference>
<evidence type="ECO:0000313" key="2">
    <source>
        <dbReference type="Proteomes" id="UP001189429"/>
    </source>
</evidence>
<organism evidence="1 2">
    <name type="scientific">Prorocentrum cordatum</name>
    <dbReference type="NCBI Taxonomy" id="2364126"/>
    <lineage>
        <taxon>Eukaryota</taxon>
        <taxon>Sar</taxon>
        <taxon>Alveolata</taxon>
        <taxon>Dinophyceae</taxon>
        <taxon>Prorocentrales</taxon>
        <taxon>Prorocentraceae</taxon>
        <taxon>Prorocentrum</taxon>
    </lineage>
</organism>
<reference evidence="1" key="1">
    <citation type="submission" date="2023-10" db="EMBL/GenBank/DDBJ databases">
        <authorList>
            <person name="Chen Y."/>
            <person name="Shah S."/>
            <person name="Dougan E. K."/>
            <person name="Thang M."/>
            <person name="Chan C."/>
        </authorList>
    </citation>
    <scope>NUCLEOTIDE SEQUENCE [LARGE SCALE GENOMIC DNA]</scope>
</reference>
<comment type="caution">
    <text evidence="1">The sequence shown here is derived from an EMBL/GenBank/DDBJ whole genome shotgun (WGS) entry which is preliminary data.</text>
</comment>
<protein>
    <submittedName>
        <fullName evidence="1">Uncharacterized protein</fullName>
    </submittedName>
</protein>